<dbReference type="GO" id="GO:0047804">
    <property type="term" value="F:cysteine-S-conjugate beta-lyase activity"/>
    <property type="evidence" value="ECO:0007669"/>
    <property type="project" value="UniProtKB-EC"/>
</dbReference>
<proteinExistence type="inferred from homology"/>
<name>A0A0J8JAF8_9LIST</name>
<comment type="caution">
    <text evidence="7">The sequence shown here is derived from an EMBL/GenBank/DDBJ whole genome shotgun (WGS) entry which is preliminary data.</text>
</comment>
<dbReference type="PATRIC" id="fig|1430899.3.peg.29"/>
<evidence type="ECO:0000256" key="2">
    <source>
        <dbReference type="ARBA" id="ARBA00012224"/>
    </source>
</evidence>
<reference evidence="7 8" key="1">
    <citation type="journal article" date="2015" name="Genome Biol. Evol.">
        <title>Comparative Genomics of Listeria Sensu Lato: Genus-Wide Differences in Evolutionary Dynamics and the Progressive Gain of Complex, Potentially Pathogenicity-Related Traits through Lateral Gene Transfer.</title>
        <authorList>
            <person name="Chiara M."/>
            <person name="Caruso M."/>
            <person name="D'Erchia A.M."/>
            <person name="Manzari C."/>
            <person name="Fraccalvieri R."/>
            <person name="Goffredo E."/>
            <person name="Latorre L."/>
            <person name="Miccolupo A."/>
            <person name="Padalino I."/>
            <person name="Santagada G."/>
            <person name="Chiocco D."/>
            <person name="Pesole G."/>
            <person name="Horner D.S."/>
            <person name="Parisi A."/>
        </authorList>
    </citation>
    <scope>NUCLEOTIDE SEQUENCE [LARGE SCALE GENOMIC DNA]</scope>
    <source>
        <strain evidence="7 8">1991</strain>
    </source>
</reference>
<comment type="similarity">
    <text evidence="5">Belongs to the class-II pyridoxal-phosphate-dependent aminotransferase family. MalY/PatB cystathionine beta-lyase subfamily.</text>
</comment>
<feature type="domain" description="Aminotransferase class I/classII large" evidence="6">
    <location>
        <begin position="31"/>
        <end position="383"/>
    </location>
</feature>
<dbReference type="GO" id="GO:0030170">
    <property type="term" value="F:pyridoxal phosphate binding"/>
    <property type="evidence" value="ECO:0007669"/>
    <property type="project" value="InterPro"/>
</dbReference>
<evidence type="ECO:0000313" key="7">
    <source>
        <dbReference type="EMBL" id="KMT61321.1"/>
    </source>
</evidence>
<dbReference type="SUPFAM" id="SSF53383">
    <property type="entry name" value="PLP-dependent transferases"/>
    <property type="match status" value="1"/>
</dbReference>
<dbReference type="PANTHER" id="PTHR43525:SF1">
    <property type="entry name" value="PROTEIN MALY"/>
    <property type="match status" value="1"/>
</dbReference>
<evidence type="ECO:0000256" key="3">
    <source>
        <dbReference type="ARBA" id="ARBA00022898"/>
    </source>
</evidence>
<dbReference type="PANTHER" id="PTHR43525">
    <property type="entry name" value="PROTEIN MALY"/>
    <property type="match status" value="1"/>
</dbReference>
<gene>
    <name evidence="7" type="ORF">X560_0029</name>
</gene>
<dbReference type="Gene3D" id="3.90.1150.10">
    <property type="entry name" value="Aspartate Aminotransferase, domain 1"/>
    <property type="match status" value="1"/>
</dbReference>
<dbReference type="RefSeq" id="WP_007474989.1">
    <property type="nucleotide sequence ID" value="NZ_KQ130609.1"/>
</dbReference>
<dbReference type="OrthoDB" id="9802872at2"/>
<dbReference type="InterPro" id="IPR004839">
    <property type="entry name" value="Aminotransferase_I/II_large"/>
</dbReference>
<dbReference type="InterPro" id="IPR015424">
    <property type="entry name" value="PyrdxlP-dep_Trfase"/>
</dbReference>
<protein>
    <recommendedName>
        <fullName evidence="2">cysteine-S-conjugate beta-lyase</fullName>
        <ecNumber evidence="2">4.4.1.13</ecNumber>
    </recommendedName>
</protein>
<dbReference type="EC" id="4.4.1.13" evidence="2"/>
<dbReference type="InterPro" id="IPR051798">
    <property type="entry name" value="Class-II_PLP-Dep_Aminotrans"/>
</dbReference>
<dbReference type="InterPro" id="IPR015422">
    <property type="entry name" value="PyrdxlP-dep_Trfase_small"/>
</dbReference>
<dbReference type="Gene3D" id="3.40.640.10">
    <property type="entry name" value="Type I PLP-dependent aspartate aminotransferase-like (Major domain)"/>
    <property type="match status" value="1"/>
</dbReference>
<dbReference type="Proteomes" id="UP000052258">
    <property type="component" value="Unassembled WGS sequence"/>
</dbReference>
<evidence type="ECO:0000256" key="5">
    <source>
        <dbReference type="ARBA" id="ARBA00037974"/>
    </source>
</evidence>
<dbReference type="AlphaFoldDB" id="A0A0J8JAF8"/>
<dbReference type="CDD" id="cd00609">
    <property type="entry name" value="AAT_like"/>
    <property type="match status" value="1"/>
</dbReference>
<dbReference type="Pfam" id="PF00155">
    <property type="entry name" value="Aminotran_1_2"/>
    <property type="match status" value="1"/>
</dbReference>
<dbReference type="EMBL" id="AZHO01000002">
    <property type="protein sequence ID" value="KMT61321.1"/>
    <property type="molecule type" value="Genomic_DNA"/>
</dbReference>
<dbReference type="InterPro" id="IPR027619">
    <property type="entry name" value="C-S_lyase_PatB-like"/>
</dbReference>
<evidence type="ECO:0000313" key="8">
    <source>
        <dbReference type="Proteomes" id="UP000052258"/>
    </source>
</evidence>
<sequence length="389" mass="43905">MSQFDEVIPRLGTNSEKWDGAETLFGKKDIIPMWVADMDFRAPEAVLNAFEKRIQHGIFGYTKSEASMTKAVIEWNKTRHDFLIDPAAILFNSAVVPSISLAVRALTKPSDKVLMHSPIYPPFFKVTGNETKREVVLSPLKFTGTRLEMDFADMEQKLATNDIKLFLLCNPQNPGGISWKKEELTKLVDLCERYNVPIVSDEIHADLVAKHLVHTPLVKAAPHYKNQIITLMAPTKTFNLAALKVSYLIIDNPEYRAKFNELQQYVHSPGINEFGQIALEVAYNEGSAWLDELRDYIYGNFEYVKEELRKNCPEIGVTELEATYLMWLDARKLKKNEATLYQDIIDAGCGVQMGSGFGAVADKFIRLNIACPRETLQKGVQALIAGIQK</sequence>
<evidence type="ECO:0000259" key="6">
    <source>
        <dbReference type="Pfam" id="PF00155"/>
    </source>
</evidence>
<keyword evidence="4" id="KW-0456">Lyase</keyword>
<organism evidence="7 8">
    <name type="scientific">Listeria fleischmannii 1991</name>
    <dbReference type="NCBI Taxonomy" id="1430899"/>
    <lineage>
        <taxon>Bacteria</taxon>
        <taxon>Bacillati</taxon>
        <taxon>Bacillota</taxon>
        <taxon>Bacilli</taxon>
        <taxon>Bacillales</taxon>
        <taxon>Listeriaceae</taxon>
        <taxon>Listeria</taxon>
    </lineage>
</organism>
<keyword evidence="3" id="KW-0663">Pyridoxal phosphate</keyword>
<evidence type="ECO:0000256" key="1">
    <source>
        <dbReference type="ARBA" id="ARBA00001933"/>
    </source>
</evidence>
<dbReference type="InterPro" id="IPR015421">
    <property type="entry name" value="PyrdxlP-dep_Trfase_major"/>
</dbReference>
<comment type="cofactor">
    <cofactor evidence="1">
        <name>pyridoxal 5'-phosphate</name>
        <dbReference type="ChEBI" id="CHEBI:597326"/>
    </cofactor>
</comment>
<keyword evidence="8" id="KW-1185">Reference proteome</keyword>
<evidence type="ECO:0000256" key="4">
    <source>
        <dbReference type="ARBA" id="ARBA00023239"/>
    </source>
</evidence>
<dbReference type="NCBIfam" id="TIGR04350">
    <property type="entry name" value="C_S_lyase_PatB"/>
    <property type="match status" value="1"/>
</dbReference>
<accession>A0A0J8JAF8</accession>